<evidence type="ECO:0000313" key="3">
    <source>
        <dbReference type="Proteomes" id="UP001295794"/>
    </source>
</evidence>
<dbReference type="EMBL" id="CAVNYO010000459">
    <property type="protein sequence ID" value="CAK5282609.1"/>
    <property type="molecule type" value="Genomic_DNA"/>
</dbReference>
<organism evidence="2 3">
    <name type="scientific">Mycena citricolor</name>
    <dbReference type="NCBI Taxonomy" id="2018698"/>
    <lineage>
        <taxon>Eukaryota</taxon>
        <taxon>Fungi</taxon>
        <taxon>Dikarya</taxon>
        <taxon>Basidiomycota</taxon>
        <taxon>Agaricomycotina</taxon>
        <taxon>Agaricomycetes</taxon>
        <taxon>Agaricomycetidae</taxon>
        <taxon>Agaricales</taxon>
        <taxon>Marasmiineae</taxon>
        <taxon>Mycenaceae</taxon>
        <taxon>Mycena</taxon>
    </lineage>
</organism>
<evidence type="ECO:0000313" key="2">
    <source>
        <dbReference type="EMBL" id="CAK5282609.1"/>
    </source>
</evidence>
<feature type="compositionally biased region" description="Polar residues" evidence="1">
    <location>
        <begin position="1"/>
        <end position="16"/>
    </location>
</feature>
<gene>
    <name evidence="2" type="ORF">MYCIT1_LOCUS34488</name>
</gene>
<feature type="compositionally biased region" description="Acidic residues" evidence="1">
    <location>
        <begin position="176"/>
        <end position="191"/>
    </location>
</feature>
<comment type="caution">
    <text evidence="2">The sequence shown here is derived from an EMBL/GenBank/DDBJ whole genome shotgun (WGS) entry which is preliminary data.</text>
</comment>
<protein>
    <submittedName>
        <fullName evidence="2">Uncharacterized protein</fullName>
    </submittedName>
</protein>
<sequence>MGSLLLSTPKITSRTNPIHPPVIQTMPSALPQPDWSLVLQGSSTDSWKSRHQLESELTELRAHLKRAQVQSQVQSQMLQEGQAQCLSSNEFFDQVRSIEMEKQEKNAEKLRKKALRDDKKAAKAALEEQWVKIKEDHTVKVAKWEKECAKMVGKGARKKDLLAKPKCTKKPRLQEDADDDDDKDDGCQDES</sequence>
<accession>A0AAD2K6X6</accession>
<name>A0AAD2K6X6_9AGAR</name>
<feature type="region of interest" description="Disordered" evidence="1">
    <location>
        <begin position="1"/>
        <end position="20"/>
    </location>
</feature>
<evidence type="ECO:0000256" key="1">
    <source>
        <dbReference type="SAM" id="MobiDB-lite"/>
    </source>
</evidence>
<proteinExistence type="predicted"/>
<dbReference type="Proteomes" id="UP001295794">
    <property type="component" value="Unassembled WGS sequence"/>
</dbReference>
<keyword evidence="3" id="KW-1185">Reference proteome</keyword>
<dbReference type="AlphaFoldDB" id="A0AAD2K6X6"/>
<reference evidence="2" key="1">
    <citation type="submission" date="2023-11" db="EMBL/GenBank/DDBJ databases">
        <authorList>
            <person name="De Vega J J."/>
            <person name="De Vega J J."/>
        </authorList>
    </citation>
    <scope>NUCLEOTIDE SEQUENCE</scope>
</reference>
<feature type="region of interest" description="Disordered" evidence="1">
    <location>
        <begin position="166"/>
        <end position="191"/>
    </location>
</feature>